<evidence type="ECO:0000313" key="2">
    <source>
        <dbReference type="Proteomes" id="UP000823775"/>
    </source>
</evidence>
<keyword evidence="2" id="KW-1185">Reference proteome</keyword>
<organism evidence="1 2">
    <name type="scientific">Datura stramonium</name>
    <name type="common">Jimsonweed</name>
    <name type="synonym">Common thornapple</name>
    <dbReference type="NCBI Taxonomy" id="4076"/>
    <lineage>
        <taxon>Eukaryota</taxon>
        <taxon>Viridiplantae</taxon>
        <taxon>Streptophyta</taxon>
        <taxon>Embryophyta</taxon>
        <taxon>Tracheophyta</taxon>
        <taxon>Spermatophyta</taxon>
        <taxon>Magnoliopsida</taxon>
        <taxon>eudicotyledons</taxon>
        <taxon>Gunneridae</taxon>
        <taxon>Pentapetalae</taxon>
        <taxon>asterids</taxon>
        <taxon>lamiids</taxon>
        <taxon>Solanales</taxon>
        <taxon>Solanaceae</taxon>
        <taxon>Solanoideae</taxon>
        <taxon>Datureae</taxon>
        <taxon>Datura</taxon>
    </lineage>
</organism>
<gene>
    <name evidence="1" type="ORF">HAX54_024421</name>
</gene>
<protein>
    <submittedName>
        <fullName evidence="1">Uncharacterized protein</fullName>
    </submittedName>
</protein>
<evidence type="ECO:0000313" key="1">
    <source>
        <dbReference type="EMBL" id="MCE5166700.1"/>
    </source>
</evidence>
<accession>A0ABS8Y4P6</accession>
<dbReference type="Proteomes" id="UP000823775">
    <property type="component" value="Unassembled WGS sequence"/>
</dbReference>
<comment type="caution">
    <text evidence="1">The sequence shown here is derived from an EMBL/GenBank/DDBJ whole genome shotgun (WGS) entry which is preliminary data.</text>
</comment>
<reference evidence="1 2" key="1">
    <citation type="journal article" date="2021" name="BMC Genomics">
        <title>Datura genome reveals duplications of psychoactive alkaloid biosynthetic genes and high mutation rate following tissue culture.</title>
        <authorList>
            <person name="Rajewski A."/>
            <person name="Carter-House D."/>
            <person name="Stajich J."/>
            <person name="Litt A."/>
        </authorList>
    </citation>
    <scope>NUCLEOTIDE SEQUENCE [LARGE SCALE GENOMIC DNA]</scope>
    <source>
        <strain evidence="1">AR-01</strain>
    </source>
</reference>
<proteinExistence type="predicted"/>
<feature type="non-terminal residue" evidence="1">
    <location>
        <position position="79"/>
    </location>
</feature>
<sequence length="79" mass="8626">MNGGRVPTDLATRWVAMSGRRVPSRVPCNKSRLGADNMGKMGLQLRMICRKSGFGANGIGKPDLQFRKLSKADAKCYTP</sequence>
<dbReference type="EMBL" id="JACEIK010029775">
    <property type="protein sequence ID" value="MCE5166700.1"/>
    <property type="molecule type" value="Genomic_DNA"/>
</dbReference>
<name>A0ABS8Y4P6_DATST</name>